<reference evidence="1" key="1">
    <citation type="submission" date="2022-07" db="EMBL/GenBank/DDBJ databases">
        <title>The genome of Lyophyllum shimeji provides insight into the initial evolution of ectomycorrhizal fungal genome.</title>
        <authorList>
            <person name="Kobayashi Y."/>
            <person name="Shibata T."/>
            <person name="Hirakawa H."/>
            <person name="Shigenobu S."/>
            <person name="Nishiyama T."/>
            <person name="Yamada A."/>
            <person name="Hasebe M."/>
            <person name="Kawaguchi M."/>
        </authorList>
    </citation>
    <scope>NUCLEOTIDE SEQUENCE</scope>
    <source>
        <strain evidence="1">AT787</strain>
    </source>
</reference>
<keyword evidence="2" id="KW-1185">Reference proteome</keyword>
<dbReference type="SUPFAM" id="SSF49777">
    <property type="entry name" value="PEBP-like"/>
    <property type="match status" value="1"/>
</dbReference>
<evidence type="ECO:0000313" key="2">
    <source>
        <dbReference type="Proteomes" id="UP001063166"/>
    </source>
</evidence>
<dbReference type="OrthoDB" id="2506647at2759"/>
<dbReference type="AlphaFoldDB" id="A0A9P3UV64"/>
<proteinExistence type="predicted"/>
<sequence>MDPFEFLPPRGPSHSVRMSGGLAAGHDTLDAVKRAFKAAHIPRDLSITFNPQFLLELPRNATAGPPTFAVVGPAGPGPFVIAAVDPDAPTPQNPTSAQIRHLLAPNFSSLNPGADVHPLVNSTAAISPFRQRDRMHIGTFSSCSDNLLGSTNRHSSLR</sequence>
<dbReference type="EMBL" id="BRPK01000023">
    <property type="protein sequence ID" value="GLB45535.1"/>
    <property type="molecule type" value="Genomic_DNA"/>
</dbReference>
<protein>
    <submittedName>
        <fullName evidence="1">Phosphatidylethanolamine-binding protein</fullName>
    </submittedName>
</protein>
<organism evidence="1 2">
    <name type="scientific">Lyophyllum shimeji</name>
    <name type="common">Hon-shimeji</name>
    <name type="synonym">Tricholoma shimeji</name>
    <dbReference type="NCBI Taxonomy" id="47721"/>
    <lineage>
        <taxon>Eukaryota</taxon>
        <taxon>Fungi</taxon>
        <taxon>Dikarya</taxon>
        <taxon>Basidiomycota</taxon>
        <taxon>Agaricomycotina</taxon>
        <taxon>Agaricomycetes</taxon>
        <taxon>Agaricomycetidae</taxon>
        <taxon>Agaricales</taxon>
        <taxon>Tricholomatineae</taxon>
        <taxon>Lyophyllaceae</taxon>
        <taxon>Lyophyllum</taxon>
    </lineage>
</organism>
<dbReference type="InterPro" id="IPR036610">
    <property type="entry name" value="PEBP-like_sf"/>
</dbReference>
<dbReference type="Gene3D" id="3.90.280.10">
    <property type="entry name" value="PEBP-like"/>
    <property type="match status" value="1"/>
</dbReference>
<name>A0A9P3UV64_LYOSH</name>
<gene>
    <name evidence="1" type="ORF">LshimejAT787_2300950</name>
</gene>
<evidence type="ECO:0000313" key="1">
    <source>
        <dbReference type="EMBL" id="GLB45535.1"/>
    </source>
</evidence>
<dbReference type="Proteomes" id="UP001063166">
    <property type="component" value="Unassembled WGS sequence"/>
</dbReference>
<comment type="caution">
    <text evidence="1">The sequence shown here is derived from an EMBL/GenBank/DDBJ whole genome shotgun (WGS) entry which is preliminary data.</text>
</comment>
<accession>A0A9P3UV64</accession>